<dbReference type="OrthoDB" id="547452at2759"/>
<keyword evidence="3" id="KW-1185">Reference proteome</keyword>
<feature type="region of interest" description="Disordered" evidence="1">
    <location>
        <begin position="244"/>
        <end position="285"/>
    </location>
</feature>
<feature type="region of interest" description="Disordered" evidence="1">
    <location>
        <begin position="1"/>
        <end position="89"/>
    </location>
</feature>
<feature type="compositionally biased region" description="Low complexity" evidence="1">
    <location>
        <begin position="76"/>
        <end position="88"/>
    </location>
</feature>
<dbReference type="EMBL" id="PGGS01000156">
    <property type="protein sequence ID" value="PNH07885.1"/>
    <property type="molecule type" value="Genomic_DNA"/>
</dbReference>
<dbReference type="Proteomes" id="UP000236333">
    <property type="component" value="Unassembled WGS sequence"/>
</dbReference>
<sequence length="497" mass="51167">MQRAPSGAHSGGGQQYPVHQFNGDGDEFYGDDDMDYMPPARKKLQGMGGGKERPGGPGPPKRPGTGTSPPPGAGGPSTSPGKGSRSRPTNNQLLYKAYFRWPHYSHKLTVKNANLPFETDACASVTAAFLQVLQIMQTAESLRVGGNKRNVLQILSSNTRRTKVVELSSGTHRVPDELKKHYLSDGEGGQYSTNLDRNRYGNDDNYLFTVIRYDLEFLGLCPCMVDVEIIDAKQVRVRSGAEGAAAAGGMGGEPPVTSPAHADRPERTERPDRPERGGGGATAAAAAAAAAGDMVGGGGGGGGGGGVAAPVAVAAAPRHHGPPGRNKSKLWSLNNLSYGGEVDSLQNALDAFREQGNASIIVSAGTEVCTCQGGPPPEPLDLGLGLGLGMGLGMGAGGAPAPAAPAHMQHHPHLHPHAAAHLPVARAAVSGGATRATSGIKARSLEAAARSVWAPLGGGEGSAFYVEGLGFGDRGNGYRKRAPRSRGKTGPACRAVQ</sequence>
<feature type="region of interest" description="Disordered" evidence="1">
    <location>
        <begin position="475"/>
        <end position="497"/>
    </location>
</feature>
<evidence type="ECO:0000313" key="2">
    <source>
        <dbReference type="EMBL" id="PNH07885.1"/>
    </source>
</evidence>
<protein>
    <submittedName>
        <fullName evidence="2">Uncharacterized protein</fullName>
    </submittedName>
</protein>
<feature type="compositionally biased region" description="Acidic residues" evidence="1">
    <location>
        <begin position="24"/>
        <end position="35"/>
    </location>
</feature>
<gene>
    <name evidence="2" type="ORF">TSOC_005613</name>
</gene>
<organism evidence="2 3">
    <name type="scientific">Tetrabaena socialis</name>
    <dbReference type="NCBI Taxonomy" id="47790"/>
    <lineage>
        <taxon>Eukaryota</taxon>
        <taxon>Viridiplantae</taxon>
        <taxon>Chlorophyta</taxon>
        <taxon>core chlorophytes</taxon>
        <taxon>Chlorophyceae</taxon>
        <taxon>CS clade</taxon>
        <taxon>Chlamydomonadales</taxon>
        <taxon>Tetrabaenaceae</taxon>
        <taxon>Tetrabaena</taxon>
    </lineage>
</organism>
<feature type="compositionally biased region" description="Pro residues" evidence="1">
    <location>
        <begin position="56"/>
        <end position="73"/>
    </location>
</feature>
<proteinExistence type="predicted"/>
<evidence type="ECO:0000313" key="3">
    <source>
        <dbReference type="Proteomes" id="UP000236333"/>
    </source>
</evidence>
<feature type="compositionally biased region" description="Basic residues" evidence="1">
    <location>
        <begin position="477"/>
        <end position="487"/>
    </location>
</feature>
<name>A0A2J8A5V7_9CHLO</name>
<feature type="compositionally biased region" description="Basic and acidic residues" evidence="1">
    <location>
        <begin position="261"/>
        <end position="276"/>
    </location>
</feature>
<comment type="caution">
    <text evidence="2">The sequence shown here is derived from an EMBL/GenBank/DDBJ whole genome shotgun (WGS) entry which is preliminary data.</text>
</comment>
<accession>A0A2J8A5V7</accession>
<dbReference type="AlphaFoldDB" id="A0A2J8A5V7"/>
<evidence type="ECO:0000256" key="1">
    <source>
        <dbReference type="SAM" id="MobiDB-lite"/>
    </source>
</evidence>
<reference evidence="2 3" key="1">
    <citation type="journal article" date="2017" name="Mol. Biol. Evol.">
        <title>The 4-celled Tetrabaena socialis nuclear genome reveals the essential components for genetic control of cell number at the origin of multicellularity in the volvocine lineage.</title>
        <authorList>
            <person name="Featherston J."/>
            <person name="Arakaki Y."/>
            <person name="Hanschen E.R."/>
            <person name="Ferris P.J."/>
            <person name="Michod R.E."/>
            <person name="Olson B.J.S.C."/>
            <person name="Nozaki H."/>
            <person name="Durand P.M."/>
        </authorList>
    </citation>
    <scope>NUCLEOTIDE SEQUENCE [LARGE SCALE GENOMIC DNA]</scope>
    <source>
        <strain evidence="2 3">NIES-571</strain>
    </source>
</reference>